<dbReference type="RefSeq" id="WP_129735179.1">
    <property type="nucleotide sequence ID" value="NZ_PRLM01000006.1"/>
</dbReference>
<comment type="caution">
    <text evidence="2">The sequence shown here is derived from an EMBL/GenBank/DDBJ whole genome shotgun (WGS) entry which is preliminary data.</text>
</comment>
<gene>
    <name evidence="2" type="ORF">G3RUM_00569</name>
</gene>
<evidence type="ECO:0000313" key="2">
    <source>
        <dbReference type="EMBL" id="RYC74415.1"/>
    </source>
</evidence>
<feature type="transmembrane region" description="Helical" evidence="1">
    <location>
        <begin position="6"/>
        <end position="28"/>
    </location>
</feature>
<dbReference type="Proteomes" id="UP001191019">
    <property type="component" value="Unassembled WGS sequence"/>
</dbReference>
<evidence type="ECO:0000313" key="3">
    <source>
        <dbReference type="Proteomes" id="UP001191019"/>
    </source>
</evidence>
<proteinExistence type="predicted"/>
<name>A0ABY0FKY3_9BACT</name>
<sequence>MKKKSAIIPIITLVVSMSIIVAAAAVYISSQARMSLFSGRIEQPASKPDDPKLVLKVSGQNLGQDGSVAAYNEAVFPILTNVISNYGYGPSVYLDEDGREPLSAPSFVLSAENGDVKNVYYKISVQGNDKIAEALKFGITIKYLDDNGHYSYLSHIDSVAYRQTETTPLPLKSERSDVLKGEDVEIFVSAWVDSYALAEVGDYDENMSFNVGIVFFTRELS</sequence>
<organism evidence="2 3">
    <name type="scientific">Candidatus Nanosyncoccus alces</name>
    <dbReference type="NCBI Taxonomy" id="2171997"/>
    <lineage>
        <taxon>Bacteria</taxon>
        <taxon>Candidatus Saccharimonadota</taxon>
        <taxon>Candidatus Nanosyncoccalia</taxon>
        <taxon>Candidatus Nanosyncoccales</taxon>
        <taxon>Candidatus Nanosyncoccaceae</taxon>
        <taxon>Candidatus Nanosyncoccus</taxon>
    </lineage>
</organism>
<accession>A0ABY0FKY3</accession>
<reference evidence="2 3" key="2">
    <citation type="journal article" date="2020" name="Cell Rep.">
        <title>Acquisition and Adaptation of Ultra-small Parasitic Reduced Genome Bacteria to Mammalian Hosts.</title>
        <authorList>
            <person name="McLean J.S."/>
            <person name="Bor B."/>
            <person name="Kerns K.A."/>
            <person name="Liu Q."/>
            <person name="To T.T."/>
            <person name="Solden L."/>
            <person name="Hendrickson E.L."/>
            <person name="Wrighton K."/>
            <person name="Shi W."/>
            <person name="He X."/>
        </authorList>
    </citation>
    <scope>NUCLEOTIDE SEQUENCE [LARGE SCALE GENOMIC DNA]</scope>
    <source>
        <strain evidence="2 3">TM7_G3_2_Rum_HOT_351B</strain>
    </source>
</reference>
<keyword evidence="3" id="KW-1185">Reference proteome</keyword>
<evidence type="ECO:0000256" key="1">
    <source>
        <dbReference type="SAM" id="Phobius"/>
    </source>
</evidence>
<keyword evidence="1" id="KW-0472">Membrane</keyword>
<dbReference type="EMBL" id="PRLM01000006">
    <property type="protein sequence ID" value="RYC74415.1"/>
    <property type="molecule type" value="Genomic_DNA"/>
</dbReference>
<protein>
    <submittedName>
        <fullName evidence="2">Uncharacterized protein</fullName>
    </submittedName>
</protein>
<reference evidence="2 3" key="1">
    <citation type="journal article" date="2018" name="bioRxiv">
        <title>Evidence of independent acquisition and adaption of ultra-small bacteria to human hosts across the highly diverse yet reduced genomes of the phylum Saccharibacteria.</title>
        <authorList>
            <person name="McLean J.S."/>
            <person name="Bor B."/>
            <person name="To T.T."/>
            <person name="Liu Q."/>
            <person name="Kearns K.A."/>
            <person name="Solden L.M."/>
            <person name="Wrighton K.C."/>
            <person name="He X."/>
            <person name="Shi W."/>
        </authorList>
    </citation>
    <scope>NUCLEOTIDE SEQUENCE [LARGE SCALE GENOMIC DNA]</scope>
    <source>
        <strain evidence="2 3">TM7_G3_2_Rum_HOT_351B</strain>
    </source>
</reference>
<keyword evidence="1" id="KW-0812">Transmembrane</keyword>
<keyword evidence="1" id="KW-1133">Transmembrane helix</keyword>